<dbReference type="AlphaFoldDB" id="A0A6M4Y8U3"/>
<keyword evidence="1" id="KW-0812">Transmembrane</keyword>
<feature type="transmembrane region" description="Helical" evidence="1">
    <location>
        <begin position="39"/>
        <end position="59"/>
    </location>
</feature>
<dbReference type="RefSeq" id="WP_171275992.1">
    <property type="nucleotide sequence ID" value="NZ_CAWPJG010000001.1"/>
</dbReference>
<keyword evidence="1" id="KW-0472">Membrane</keyword>
<gene>
    <name evidence="2" type="ORF">E4184_09770</name>
</gene>
<proteinExistence type="predicted"/>
<evidence type="ECO:0000313" key="2">
    <source>
        <dbReference type="EMBL" id="QJT21684.1"/>
    </source>
</evidence>
<accession>A0A6M4Y8U3</accession>
<evidence type="ECO:0000256" key="1">
    <source>
        <dbReference type="SAM" id="Phobius"/>
    </source>
</evidence>
<keyword evidence="1" id="KW-1133">Transmembrane helix</keyword>
<name>A0A6M4Y8U3_AERME</name>
<feature type="transmembrane region" description="Helical" evidence="1">
    <location>
        <begin position="65"/>
        <end position="85"/>
    </location>
</feature>
<dbReference type="Proteomes" id="UP000501427">
    <property type="component" value="Chromosome"/>
</dbReference>
<evidence type="ECO:0000313" key="3">
    <source>
        <dbReference type="Proteomes" id="UP000501427"/>
    </source>
</evidence>
<reference evidence="2 3" key="1">
    <citation type="submission" date="2019-03" db="EMBL/GenBank/DDBJ databases">
        <title>Novel transposon Tn6433 accelerates the dissemination of tet(E) in Aeromonas from aerobic biofilm under oxytetracycline stress.</title>
        <authorList>
            <person name="Shi Y."/>
            <person name="Tian Z."/>
            <person name="Zhang Y."/>
            <person name="Zhang H."/>
            <person name="Yang M."/>
        </authorList>
    </citation>
    <scope>NUCLEOTIDE SEQUENCE [LARGE SCALE GENOMIC DNA]</scope>
    <source>
        <strain evidence="2 3">T0.1-19</strain>
    </source>
</reference>
<feature type="transmembrane region" description="Helical" evidence="1">
    <location>
        <begin position="6"/>
        <end position="27"/>
    </location>
</feature>
<organism evidence="2 3">
    <name type="scientific">Aeromonas media</name>
    <dbReference type="NCBI Taxonomy" id="651"/>
    <lineage>
        <taxon>Bacteria</taxon>
        <taxon>Pseudomonadati</taxon>
        <taxon>Pseudomonadota</taxon>
        <taxon>Gammaproteobacteria</taxon>
        <taxon>Aeromonadales</taxon>
        <taxon>Aeromonadaceae</taxon>
        <taxon>Aeromonas</taxon>
    </lineage>
</organism>
<dbReference type="EMBL" id="CP038441">
    <property type="protein sequence ID" value="QJT21684.1"/>
    <property type="molecule type" value="Genomic_DNA"/>
</dbReference>
<sequence>MGLIERILTNAEWALAGLIGALVAVPFHEELRTWKGRVVFIGTGAACAYFTTPLAISMYSIDPGLAGGVGFLLGAFGGSLLAAGLRTIKGLDLVELVRQRFSRTGGGQ</sequence>
<protein>
    <submittedName>
        <fullName evidence="2">MFS transporter</fullName>
    </submittedName>
</protein>